<organism evidence="3 4">
    <name type="scientific">Giardia muris</name>
    <dbReference type="NCBI Taxonomy" id="5742"/>
    <lineage>
        <taxon>Eukaryota</taxon>
        <taxon>Metamonada</taxon>
        <taxon>Diplomonadida</taxon>
        <taxon>Hexamitidae</taxon>
        <taxon>Giardiinae</taxon>
        <taxon>Giardia</taxon>
    </lineage>
</organism>
<feature type="region of interest" description="Disordered" evidence="2">
    <location>
        <begin position="455"/>
        <end position="474"/>
    </location>
</feature>
<name>A0A4Z1SRS4_GIAMU</name>
<keyword evidence="4" id="KW-1185">Reference proteome</keyword>
<dbReference type="OrthoDB" id="10256883at2759"/>
<evidence type="ECO:0000313" key="4">
    <source>
        <dbReference type="Proteomes" id="UP000315496"/>
    </source>
</evidence>
<dbReference type="Proteomes" id="UP000315496">
    <property type="component" value="Chromosome 5"/>
</dbReference>
<dbReference type="EMBL" id="VDLU01000005">
    <property type="protein sequence ID" value="TNJ26338.1"/>
    <property type="molecule type" value="Genomic_DNA"/>
</dbReference>
<proteinExistence type="predicted"/>
<evidence type="ECO:0000256" key="2">
    <source>
        <dbReference type="SAM" id="MobiDB-lite"/>
    </source>
</evidence>
<feature type="region of interest" description="Disordered" evidence="2">
    <location>
        <begin position="322"/>
        <end position="400"/>
    </location>
</feature>
<feature type="coiled-coil region" evidence="1">
    <location>
        <begin position="90"/>
        <end position="142"/>
    </location>
</feature>
<feature type="compositionally biased region" description="Polar residues" evidence="2">
    <location>
        <begin position="48"/>
        <end position="57"/>
    </location>
</feature>
<reference evidence="3 4" key="1">
    <citation type="submission" date="2019-05" db="EMBL/GenBank/DDBJ databases">
        <title>The compact genome of Giardia muris reveals important steps in the evolution of intestinal protozoan parasites.</title>
        <authorList>
            <person name="Xu F."/>
            <person name="Jimenez-Gonzalez A."/>
            <person name="Einarsson E."/>
            <person name="Astvaldsson A."/>
            <person name="Peirasmaki D."/>
            <person name="Eckmann L."/>
            <person name="Andersson J.O."/>
            <person name="Svard S.G."/>
            <person name="Jerlstrom-Hultqvist J."/>
        </authorList>
    </citation>
    <scope>NUCLEOTIDE SEQUENCE [LARGE SCALE GENOMIC DNA]</scope>
    <source>
        <strain evidence="3 4">Roberts-Thomson</strain>
    </source>
</reference>
<keyword evidence="1" id="KW-0175">Coiled coil</keyword>
<dbReference type="VEuPathDB" id="GiardiaDB:GMRT_13371"/>
<gene>
    <name evidence="3" type="ORF">GMRT_13371</name>
</gene>
<feature type="compositionally biased region" description="Polar residues" evidence="2">
    <location>
        <begin position="334"/>
        <end position="359"/>
    </location>
</feature>
<dbReference type="AlphaFoldDB" id="A0A4Z1SRS4"/>
<accession>A0A4Z1SRS4</accession>
<protein>
    <submittedName>
        <fullName evidence="3">Uncharacterized protein</fullName>
    </submittedName>
</protein>
<sequence length="520" mass="57621">MSSKPPEAGPAPPKEFPILVSASEIAEQELYDRHFQPLQVSPDGLTVKRTSSATQEARTSRDSPLASWTGVSGSSGGKLKGSKSARPATYSELVQRNNSLSSELAAAQAELDRATEYLNLQRDGFNLKERELQTQIEALRAQIPSSPPPPAASALDTAELNHLNRSIKAQLSTIHMRKQRELSEQEAKTRAEYTLKICQLEAALADLREENRRLRNEKADRGLNNEQLAELEFLRKECKRLSILLDEKEDIIFQLKAGHELDEEELATLRVRLAMARRDHAGVTQKLELQQQLRAIGASFGEVPPLDSSSLTRNIGSARPLSGVRHGCAAPTPTLRSRSMTGNSRGASGTNRRSELQNPTPVPDWLTPLLGQLRQSDADAPETADMINSPTERRSDPKPAALRAENERLRRALETANSQVRRVQADYQRLLHHSTPIRNLLTEALQEIGRELDMQKGKGAGRPKPASARPSQTISAEERERLVRRLTEHKDVIREAVQALVAEDSMLLVTSRNAKALFGH</sequence>
<feature type="region of interest" description="Disordered" evidence="2">
    <location>
        <begin position="37"/>
        <end position="85"/>
    </location>
</feature>
<feature type="coiled-coil region" evidence="1">
    <location>
        <begin position="197"/>
        <end position="251"/>
    </location>
</feature>
<comment type="caution">
    <text evidence="3">The sequence shown here is derived from an EMBL/GenBank/DDBJ whole genome shotgun (WGS) entry which is preliminary data.</text>
</comment>
<evidence type="ECO:0000256" key="1">
    <source>
        <dbReference type="SAM" id="Coils"/>
    </source>
</evidence>
<evidence type="ECO:0000313" key="3">
    <source>
        <dbReference type="EMBL" id="TNJ26338.1"/>
    </source>
</evidence>